<dbReference type="InterPro" id="IPR053040">
    <property type="entry name" value="LRR-containing_protein_71"/>
</dbReference>
<dbReference type="SMART" id="SM00368">
    <property type="entry name" value="LRR_RI"/>
    <property type="match status" value="4"/>
</dbReference>
<dbReference type="GeneTree" id="ENSGT00440000034367"/>
<reference evidence="2" key="2">
    <citation type="submission" date="2025-08" db="UniProtKB">
        <authorList>
            <consortium name="Ensembl"/>
        </authorList>
    </citation>
    <scope>IDENTIFICATION</scope>
</reference>
<reference evidence="2 3" key="1">
    <citation type="submission" date="2020-10" db="EMBL/GenBank/DDBJ databases">
        <title>Pygocentrus nattereri (red-bellied piranha) genome, fPygNat1, primary haplotype.</title>
        <authorList>
            <person name="Myers G."/>
            <person name="Meyer A."/>
            <person name="Karagic N."/>
            <person name="Pippel M."/>
            <person name="Winkler S."/>
            <person name="Tracey A."/>
            <person name="Wood J."/>
            <person name="Formenti G."/>
            <person name="Howe K."/>
            <person name="Fedrigo O."/>
            <person name="Jarvis E.D."/>
        </authorList>
    </citation>
    <scope>NUCLEOTIDE SEQUENCE [LARGE SCALE GENOMIC DNA]</scope>
</reference>
<accession>A0A3B4CID8</accession>
<feature type="region of interest" description="Disordered" evidence="1">
    <location>
        <begin position="1"/>
        <end position="24"/>
    </location>
</feature>
<name>A0A3B4CID8_PYGNA</name>
<dbReference type="GeneID" id="108437933"/>
<dbReference type="Proteomes" id="UP001501920">
    <property type="component" value="Chromosome 1"/>
</dbReference>
<dbReference type="AlphaFoldDB" id="A0A3B4CID8"/>
<evidence type="ECO:0000313" key="3">
    <source>
        <dbReference type="Proteomes" id="UP001501920"/>
    </source>
</evidence>
<dbReference type="SUPFAM" id="SSF52047">
    <property type="entry name" value="RNI-like"/>
    <property type="match status" value="1"/>
</dbReference>
<feature type="compositionally biased region" description="Low complexity" evidence="1">
    <location>
        <begin position="306"/>
        <end position="322"/>
    </location>
</feature>
<feature type="compositionally biased region" description="Basic and acidic residues" evidence="1">
    <location>
        <begin position="365"/>
        <end position="381"/>
    </location>
</feature>
<dbReference type="InterPro" id="IPR032675">
    <property type="entry name" value="LRR_dom_sf"/>
</dbReference>
<dbReference type="OMA" id="VQYQVQF"/>
<dbReference type="PROSITE" id="PS51450">
    <property type="entry name" value="LRR"/>
    <property type="match status" value="1"/>
</dbReference>
<evidence type="ECO:0000256" key="1">
    <source>
        <dbReference type="SAM" id="MobiDB-lite"/>
    </source>
</evidence>
<reference evidence="2" key="3">
    <citation type="submission" date="2025-09" db="UniProtKB">
        <authorList>
            <consortium name="Ensembl"/>
        </authorList>
    </citation>
    <scope>IDENTIFICATION</scope>
</reference>
<dbReference type="PANTHER" id="PTHR46984:SF1">
    <property type="entry name" value="LEUCINE-RICH REPEAT-CONTAINING PROTEIN 71"/>
    <property type="match status" value="1"/>
</dbReference>
<dbReference type="RefSeq" id="XP_017570867.2">
    <property type="nucleotide sequence ID" value="XM_017715378.2"/>
</dbReference>
<feature type="compositionally biased region" description="Basic and acidic residues" evidence="1">
    <location>
        <begin position="325"/>
        <end position="336"/>
    </location>
</feature>
<dbReference type="STRING" id="42514.ENSPNAP00000011188"/>
<organism evidence="2 3">
    <name type="scientific">Pygocentrus nattereri</name>
    <name type="common">Red-bellied piranha</name>
    <dbReference type="NCBI Taxonomy" id="42514"/>
    <lineage>
        <taxon>Eukaryota</taxon>
        <taxon>Metazoa</taxon>
        <taxon>Chordata</taxon>
        <taxon>Craniata</taxon>
        <taxon>Vertebrata</taxon>
        <taxon>Euteleostomi</taxon>
        <taxon>Actinopterygii</taxon>
        <taxon>Neopterygii</taxon>
        <taxon>Teleostei</taxon>
        <taxon>Ostariophysi</taxon>
        <taxon>Characiformes</taxon>
        <taxon>Characoidei</taxon>
        <taxon>Pygocentrus</taxon>
    </lineage>
</organism>
<evidence type="ECO:0000313" key="2">
    <source>
        <dbReference type="Ensembl" id="ENSPNAP00000011188.2"/>
    </source>
</evidence>
<dbReference type="Gene3D" id="3.80.10.10">
    <property type="entry name" value="Ribonuclease Inhibitor"/>
    <property type="match status" value="2"/>
</dbReference>
<feature type="compositionally biased region" description="Basic and acidic residues" evidence="1">
    <location>
        <begin position="346"/>
        <end position="357"/>
    </location>
</feature>
<dbReference type="PANTHER" id="PTHR46984">
    <property type="entry name" value="LEUCINE-RICH REPEAT-CONTAINING PROTEIN 71"/>
    <property type="match status" value="1"/>
</dbReference>
<keyword evidence="3" id="KW-1185">Reference proteome</keyword>
<feature type="region of interest" description="Disordered" evidence="1">
    <location>
        <begin position="305"/>
        <end position="385"/>
    </location>
</feature>
<dbReference type="Ensembl" id="ENSPNAT00000018084.2">
    <property type="protein sequence ID" value="ENSPNAP00000011188.2"/>
    <property type="gene ID" value="ENSPNAG00000016823.2"/>
</dbReference>
<proteinExistence type="predicted"/>
<dbReference type="CTD" id="149499"/>
<dbReference type="OrthoDB" id="120976at2759"/>
<dbReference type="InterPro" id="IPR001611">
    <property type="entry name" value="Leu-rich_rpt"/>
</dbReference>
<dbReference type="Pfam" id="PF13516">
    <property type="entry name" value="LRR_6"/>
    <property type="match status" value="3"/>
</dbReference>
<protein>
    <submittedName>
        <fullName evidence="2">Uncharacterized protein</fullName>
    </submittedName>
</protein>
<sequence>MKKRTEKVTKEKGDSGAEDDAAKSADDYQCSGNLEMDFPELCALAGINEIPLLKLRQLTAAFPSTDSGAMEDSQTQISPGSPVTTWCPKPCIQAEMENDDSQSAKKIIISGWQVDEVMAEVLSKILPSLSNLQSLKMWQARLTDRILISLKNTISMCSHLRTVILEGNPIPEQSYHILIGEDSMITHLSLRNNCIGEEGACLIGSALSTVHSANKNLLTLNMAFNSIGDGGAIHIAQGLRLNRSLLCLSLANNHITDTGAVCLAEVIGPFALTHEEIVERRRQLMKRDQLPSQVDIADSKCERTLSIPSSSSLEQSSKGTKSASKKKDVPKKEEKTAALQTAATAGKKEVTKKDTKVPRGQGGKSEGKDKRLPGSEQEEKNSFVQKTGEVVEALSPLLDPGIRHIDGKVIQPGNTALVSLNLSGNKLTELSLQRFLASAVGQGEGGLLRLSLNRNCFPPDCETFLKIQEIMSLKDPLNKTSSCQVDDEQRQAA</sequence>